<dbReference type="EMBL" id="CP030850">
    <property type="protein sequence ID" value="AXE16288.1"/>
    <property type="molecule type" value="Genomic_DNA"/>
</dbReference>
<reference evidence="2 3" key="1">
    <citation type="submission" date="2018-07" db="EMBL/GenBank/DDBJ databases">
        <title>Genome sequencing of Runella.</title>
        <authorList>
            <person name="Baek M.-G."/>
            <person name="Yi H."/>
        </authorList>
    </citation>
    <scope>NUCLEOTIDE SEQUENCE [LARGE SCALE GENOMIC DNA]</scope>
    <source>
        <strain evidence="2 3">HYN0085</strain>
    </source>
</reference>
<name>A0A344TCB7_9BACT</name>
<protein>
    <submittedName>
        <fullName evidence="2">Uncharacterized protein</fullName>
    </submittedName>
</protein>
<evidence type="ECO:0000313" key="3">
    <source>
        <dbReference type="Proteomes" id="UP000251993"/>
    </source>
</evidence>
<organism evidence="2 3">
    <name type="scientific">Runella rosea</name>
    <dbReference type="NCBI Taxonomy" id="2259595"/>
    <lineage>
        <taxon>Bacteria</taxon>
        <taxon>Pseudomonadati</taxon>
        <taxon>Bacteroidota</taxon>
        <taxon>Cytophagia</taxon>
        <taxon>Cytophagales</taxon>
        <taxon>Spirosomataceae</taxon>
        <taxon>Runella</taxon>
    </lineage>
</organism>
<dbReference type="RefSeq" id="WP_114065054.1">
    <property type="nucleotide sequence ID" value="NZ_CP030850.1"/>
</dbReference>
<dbReference type="AlphaFoldDB" id="A0A344TCB7"/>
<dbReference type="Proteomes" id="UP000251993">
    <property type="component" value="Chromosome"/>
</dbReference>
<gene>
    <name evidence="1" type="ORF">DR864_00100</name>
    <name evidence="2" type="ORF">DR864_00375</name>
</gene>
<keyword evidence="3" id="KW-1185">Reference proteome</keyword>
<evidence type="ECO:0000313" key="2">
    <source>
        <dbReference type="EMBL" id="AXE16288.1"/>
    </source>
</evidence>
<evidence type="ECO:0000313" key="1">
    <source>
        <dbReference type="EMBL" id="AXE16233.1"/>
    </source>
</evidence>
<dbReference type="EMBL" id="CP030850">
    <property type="protein sequence ID" value="AXE16233.1"/>
    <property type="molecule type" value="Genomic_DNA"/>
</dbReference>
<dbReference type="KEGG" id="run:DR864_00100"/>
<sequence length="212" mass="23279">MSSLIYNCSPTIATVASLTQNICKHPGKEVKLAFMQILGTADFTTSATAETDIALQSVWTARLALTTTSRIVITPELENFAIPATEARVVDTQSARRMGRLANGAPVSVPFRLDSITAADIAEIRKMFALSNRFGQPTKLAFMPMYENNMVRAKKSSTNYFGIPIYSAQISDPIKSIEDDWDYATGSFMLPYGWSVGTELVDIAFSPFDLLQ</sequence>
<proteinExistence type="predicted"/>
<dbReference type="KEGG" id="run:DR864_00375"/>
<accession>A0A344TCB7</accession>